<dbReference type="Proteomes" id="UP000076407">
    <property type="component" value="Unassembled WGS sequence"/>
</dbReference>
<sequence>MHFPHSNHQSERLRVALSL</sequence>
<accession>A0A182XSH9</accession>
<name>A0A182XSH9_ANOQN</name>
<proteinExistence type="predicted"/>
<dbReference type="EnsemblMetazoa" id="AQUA014791-RB">
    <property type="protein sequence ID" value="AQUA014791-PB"/>
    <property type="gene ID" value="AQUA014791"/>
</dbReference>
<keyword evidence="2" id="KW-1185">Reference proteome</keyword>
<dbReference type="VEuPathDB" id="VectorBase:AQUA014791"/>
<organism evidence="1 2">
    <name type="scientific">Anopheles quadriannulatus</name>
    <name type="common">Mosquito</name>
    <dbReference type="NCBI Taxonomy" id="34691"/>
    <lineage>
        <taxon>Eukaryota</taxon>
        <taxon>Metazoa</taxon>
        <taxon>Ecdysozoa</taxon>
        <taxon>Arthropoda</taxon>
        <taxon>Hexapoda</taxon>
        <taxon>Insecta</taxon>
        <taxon>Pterygota</taxon>
        <taxon>Neoptera</taxon>
        <taxon>Endopterygota</taxon>
        <taxon>Diptera</taxon>
        <taxon>Nematocera</taxon>
        <taxon>Culicoidea</taxon>
        <taxon>Culicidae</taxon>
        <taxon>Anophelinae</taxon>
        <taxon>Anopheles</taxon>
    </lineage>
</organism>
<evidence type="ECO:0000313" key="2">
    <source>
        <dbReference type="Proteomes" id="UP000076407"/>
    </source>
</evidence>
<reference evidence="1" key="1">
    <citation type="submission" date="2020-05" db="UniProtKB">
        <authorList>
            <consortium name="EnsemblMetazoa"/>
        </authorList>
    </citation>
    <scope>IDENTIFICATION</scope>
    <source>
        <strain evidence="1">SANGQUA</strain>
    </source>
</reference>
<dbReference type="AlphaFoldDB" id="A0A182XSH9"/>
<evidence type="ECO:0000313" key="1">
    <source>
        <dbReference type="EnsemblMetazoa" id="AQUA014791-PB"/>
    </source>
</evidence>
<protein>
    <submittedName>
        <fullName evidence="1">Uncharacterized protein</fullName>
    </submittedName>
</protein>